<evidence type="ECO:0000313" key="5">
    <source>
        <dbReference type="WBParaSite" id="SRAE_0000073400.1"/>
    </source>
</evidence>
<gene>
    <name evidence="3 5 6" type="ORF">SRAE_0000073400</name>
</gene>
<reference evidence="3" key="2">
    <citation type="submission" date="2014-09" db="EMBL/GenBank/DDBJ databases">
        <authorList>
            <person name="Aslett A.Martin."/>
        </authorList>
    </citation>
    <scope>NUCLEOTIDE SEQUENCE</scope>
    <source>
        <strain evidence="3">ED321 Heterogonic</strain>
    </source>
</reference>
<evidence type="ECO:0000313" key="6">
    <source>
        <dbReference type="WormBase" id="SRAE_0000073400"/>
    </source>
</evidence>
<evidence type="ECO:0000313" key="3">
    <source>
        <dbReference type="EMBL" id="CEF61617.1"/>
    </source>
</evidence>
<protein>
    <recommendedName>
        <fullName evidence="1">RNA-directed DNA polymerase</fullName>
        <ecNumber evidence="1">2.7.7.49</ecNumber>
    </recommendedName>
</protein>
<dbReference type="InterPro" id="IPR041588">
    <property type="entry name" value="Integrase_H2C2"/>
</dbReference>
<dbReference type="WBParaSite" id="SRAE_0000073400.1">
    <property type="protein sequence ID" value="SRAE_0000073400.1"/>
    <property type="gene ID" value="WBGene00256491"/>
</dbReference>
<dbReference type="SUPFAM" id="SSF53098">
    <property type="entry name" value="Ribonuclease H-like"/>
    <property type="match status" value="1"/>
</dbReference>
<dbReference type="OrthoDB" id="96878at2759"/>
<dbReference type="InterPro" id="IPR043502">
    <property type="entry name" value="DNA/RNA_pol_sf"/>
</dbReference>
<dbReference type="WormBase" id="SRAE_0000073400">
    <property type="protein sequence ID" value="SRP08324"/>
    <property type="gene ID" value="WBGene00256491"/>
</dbReference>
<dbReference type="CTD" id="36373988"/>
<dbReference type="Pfam" id="PF17921">
    <property type="entry name" value="Integrase_H2C2"/>
    <property type="match status" value="1"/>
</dbReference>
<dbReference type="PANTHER" id="PTHR37984:SF5">
    <property type="entry name" value="PROTEIN NYNRIN-LIKE"/>
    <property type="match status" value="1"/>
</dbReference>
<dbReference type="EC" id="2.7.7.49" evidence="1"/>
<feature type="domain" description="Integrase zinc-binding" evidence="2">
    <location>
        <begin position="190"/>
        <end position="240"/>
    </location>
</feature>
<dbReference type="InterPro" id="IPR050951">
    <property type="entry name" value="Retrovirus_Pol_polyprotein"/>
</dbReference>
<evidence type="ECO:0000256" key="1">
    <source>
        <dbReference type="ARBA" id="ARBA00012493"/>
    </source>
</evidence>
<dbReference type="SUPFAM" id="SSF56672">
    <property type="entry name" value="DNA/RNA polymerases"/>
    <property type="match status" value="1"/>
</dbReference>
<dbReference type="GO" id="GO:0003964">
    <property type="term" value="F:RNA-directed DNA polymerase activity"/>
    <property type="evidence" value="ECO:0007669"/>
    <property type="project" value="UniProtKB-EC"/>
</dbReference>
<keyword evidence="4" id="KW-1185">Reference proteome</keyword>
<dbReference type="InterPro" id="IPR036397">
    <property type="entry name" value="RNaseH_sf"/>
</dbReference>
<name>A0A090L0G1_STRRB</name>
<evidence type="ECO:0000313" key="4">
    <source>
        <dbReference type="Proteomes" id="UP000035682"/>
    </source>
</evidence>
<dbReference type="GeneID" id="36373988"/>
<proteinExistence type="predicted"/>
<reference evidence="4" key="1">
    <citation type="submission" date="2014-09" db="EMBL/GenBank/DDBJ databases">
        <authorList>
            <person name="Martin A.A."/>
        </authorList>
    </citation>
    <scope>NUCLEOTIDE SEQUENCE</scope>
    <source>
        <strain evidence="4">ED321</strain>
    </source>
</reference>
<reference evidence="5" key="3">
    <citation type="submission" date="2020-12" db="UniProtKB">
        <authorList>
            <consortium name="WormBaseParasite"/>
        </authorList>
    </citation>
    <scope>IDENTIFICATION</scope>
</reference>
<dbReference type="Proteomes" id="UP000035682">
    <property type="component" value="Unplaced"/>
</dbReference>
<dbReference type="PANTHER" id="PTHR37984">
    <property type="entry name" value="PROTEIN CBG26694"/>
    <property type="match status" value="1"/>
</dbReference>
<dbReference type="AlphaFoldDB" id="A0A090L0G1"/>
<evidence type="ECO:0000259" key="2">
    <source>
        <dbReference type="Pfam" id="PF17921"/>
    </source>
</evidence>
<dbReference type="RefSeq" id="XP_024500825.1">
    <property type="nucleotide sequence ID" value="XM_024646670.1"/>
</dbReference>
<dbReference type="GO" id="GO:0042575">
    <property type="term" value="C:DNA polymerase complex"/>
    <property type="evidence" value="ECO:0007669"/>
    <property type="project" value="UniProtKB-ARBA"/>
</dbReference>
<sequence length="490" mass="55850">MLPDFTKEFHVYTDASETHMGAVIAQIDFDSILKPVPKSSNLLELQAMALTLMSNTDILSTASIHLYCDNATAIALLKESVDPRFVRYISYIEMFNVKIHKIPKVINFVANELFRKSKLIADILSNTPEVFVSETCYLLDSTSILQDQQKAGISSNTPDTTVVNGIVMKIFYKNKKKNVVPYLSHTSASRLSQLIHSEYTHPGIKKTYEIVCSHFYADDLKNIVTKLVKNCEICLKTKPSKHIHPEYKAINIPTKPFFEISMDHFQVVAKTDKVIILNIVDTTSRMWISTKKYFIKLSTEAVFNTAKHHQGNSIVVRSFSSLRKMLRSAYLENSQNLSETDFLRANIKRIAIIYNNTIHDTTGSSLFKHVFGRSGKPTLTEKLLNPDYVLSFDINDLVKTWSELAKKAFEKRQLLNFKLPNAGIMPLCDIQIGDIVARKQTPDSKLAALYEPNLCTRKIEYPYIYACKLESTKGRLQKIHIHDIKLIKRD</sequence>
<organism evidence="3">
    <name type="scientific">Strongyloides ratti</name>
    <name type="common">Parasitic roundworm</name>
    <dbReference type="NCBI Taxonomy" id="34506"/>
    <lineage>
        <taxon>Eukaryota</taxon>
        <taxon>Metazoa</taxon>
        <taxon>Ecdysozoa</taxon>
        <taxon>Nematoda</taxon>
        <taxon>Chromadorea</taxon>
        <taxon>Rhabditida</taxon>
        <taxon>Tylenchina</taxon>
        <taxon>Panagrolaimomorpha</taxon>
        <taxon>Strongyloidoidea</taxon>
        <taxon>Strongyloididae</taxon>
        <taxon>Strongyloides</taxon>
    </lineage>
</organism>
<dbReference type="Gene3D" id="1.10.340.70">
    <property type="match status" value="1"/>
</dbReference>
<dbReference type="GO" id="GO:0003676">
    <property type="term" value="F:nucleic acid binding"/>
    <property type="evidence" value="ECO:0007669"/>
    <property type="project" value="InterPro"/>
</dbReference>
<dbReference type="EMBL" id="LN609422">
    <property type="protein sequence ID" value="CEF61617.1"/>
    <property type="molecule type" value="Genomic_DNA"/>
</dbReference>
<accession>A0A090L0G1</accession>
<dbReference type="Gene3D" id="3.30.420.10">
    <property type="entry name" value="Ribonuclease H-like superfamily/Ribonuclease H"/>
    <property type="match status" value="1"/>
</dbReference>
<dbReference type="InterPro" id="IPR012337">
    <property type="entry name" value="RNaseH-like_sf"/>
</dbReference>